<evidence type="ECO:0000256" key="2">
    <source>
        <dbReference type="PROSITE-ProRule" id="PRU01282"/>
    </source>
</evidence>
<reference evidence="3 4" key="1">
    <citation type="submission" date="2019-03" db="EMBL/GenBank/DDBJ databases">
        <title>Freshwater and sediment microbial communities from various areas in North America, analyzing microbe dynamics in response to fracking.</title>
        <authorList>
            <person name="Lamendella R."/>
        </authorList>
    </citation>
    <scope>NUCLEOTIDE SEQUENCE [LARGE SCALE GENOMIC DNA]</scope>
    <source>
        <strain evidence="3 4">74A</strain>
    </source>
</reference>
<dbReference type="NCBIfam" id="TIGR01617">
    <property type="entry name" value="arsC_related"/>
    <property type="match status" value="1"/>
</dbReference>
<dbReference type="PANTHER" id="PTHR30041:SF8">
    <property type="entry name" value="PROTEIN YFFB"/>
    <property type="match status" value="1"/>
</dbReference>
<gene>
    <name evidence="3" type="ORF">EDC91_1199</name>
</gene>
<protein>
    <submittedName>
        <fullName evidence="3">Arsenate reductase</fullName>
    </submittedName>
</protein>
<dbReference type="Pfam" id="PF03960">
    <property type="entry name" value="ArsC"/>
    <property type="match status" value="1"/>
</dbReference>
<keyword evidence="4" id="KW-1185">Reference proteome</keyword>
<dbReference type="Proteomes" id="UP000294832">
    <property type="component" value="Unassembled WGS sequence"/>
</dbReference>
<dbReference type="EMBL" id="SLWF01000019">
    <property type="protein sequence ID" value="TCN82300.1"/>
    <property type="molecule type" value="Genomic_DNA"/>
</dbReference>
<sequence length="118" mass="13545">MTSTLYGISPKVCDTVKKALQWLEANHLPVSFFDYREQPLPPATLDSWIEAIGWEALLNKRSTSFRTLADEDKQQLDTEKARQLMLANPTLIKRPVLQRGTQVMAGFNETAYREWFGL</sequence>
<dbReference type="SUPFAM" id="SSF52833">
    <property type="entry name" value="Thioredoxin-like"/>
    <property type="match status" value="1"/>
</dbReference>
<organism evidence="3 4">
    <name type="scientific">Shewanella fodinae</name>
    <dbReference type="NCBI Taxonomy" id="552357"/>
    <lineage>
        <taxon>Bacteria</taxon>
        <taxon>Pseudomonadati</taxon>
        <taxon>Pseudomonadota</taxon>
        <taxon>Gammaproteobacteria</taxon>
        <taxon>Alteromonadales</taxon>
        <taxon>Shewanellaceae</taxon>
        <taxon>Shewanella</taxon>
    </lineage>
</organism>
<comment type="caution">
    <text evidence="3">The sequence shown here is derived from an EMBL/GenBank/DDBJ whole genome shotgun (WGS) entry which is preliminary data.</text>
</comment>
<proteinExistence type="inferred from homology"/>
<dbReference type="InterPro" id="IPR006504">
    <property type="entry name" value="Tscrpt_reg_Spx/MgsR"/>
</dbReference>
<dbReference type="PANTHER" id="PTHR30041">
    <property type="entry name" value="ARSENATE REDUCTASE"/>
    <property type="match status" value="1"/>
</dbReference>
<evidence type="ECO:0000313" key="4">
    <source>
        <dbReference type="Proteomes" id="UP000294832"/>
    </source>
</evidence>
<dbReference type="PROSITE" id="PS51353">
    <property type="entry name" value="ARSC"/>
    <property type="match status" value="1"/>
</dbReference>
<comment type="similarity">
    <text evidence="1 2">Belongs to the ArsC family.</text>
</comment>
<dbReference type="InterPro" id="IPR036249">
    <property type="entry name" value="Thioredoxin-like_sf"/>
</dbReference>
<dbReference type="CDD" id="cd03035">
    <property type="entry name" value="ArsC_Yffb"/>
    <property type="match status" value="1"/>
</dbReference>
<accession>A0A4R2F7E1</accession>
<evidence type="ECO:0000313" key="3">
    <source>
        <dbReference type="EMBL" id="TCN82300.1"/>
    </source>
</evidence>
<dbReference type="OrthoDB" id="9803749at2"/>
<dbReference type="InterPro" id="IPR006660">
    <property type="entry name" value="Arsenate_reductase-like"/>
</dbReference>
<name>A0A4R2F7E1_9GAMM</name>
<evidence type="ECO:0000256" key="1">
    <source>
        <dbReference type="ARBA" id="ARBA00007198"/>
    </source>
</evidence>
<dbReference type="RefSeq" id="WP_133039463.1">
    <property type="nucleotide sequence ID" value="NZ_SLWF01000019.1"/>
</dbReference>
<dbReference type="AlphaFoldDB" id="A0A4R2F7E1"/>
<dbReference type="Gene3D" id="3.40.30.10">
    <property type="entry name" value="Glutaredoxin"/>
    <property type="match status" value="1"/>
</dbReference>